<evidence type="ECO:0000313" key="2">
    <source>
        <dbReference type="EMBL" id="TBU28126.1"/>
    </source>
</evidence>
<dbReference type="EMBL" id="ML143424">
    <property type="protein sequence ID" value="TBU28126.1"/>
    <property type="molecule type" value="Genomic_DNA"/>
</dbReference>
<accession>A0A4Q9MPS4</accession>
<feature type="compositionally biased region" description="Polar residues" evidence="1">
    <location>
        <begin position="232"/>
        <end position="250"/>
    </location>
</feature>
<dbReference type="AlphaFoldDB" id="A0A4Q9MPS4"/>
<dbReference type="Proteomes" id="UP000292957">
    <property type="component" value="Unassembled WGS sequence"/>
</dbReference>
<name>A0A4Q9MPS4_9APHY</name>
<feature type="region of interest" description="Disordered" evidence="1">
    <location>
        <begin position="220"/>
        <end position="250"/>
    </location>
</feature>
<evidence type="ECO:0000256" key="1">
    <source>
        <dbReference type="SAM" id="MobiDB-lite"/>
    </source>
</evidence>
<gene>
    <name evidence="2" type="ORF">BD311DRAFT_663898</name>
</gene>
<sequence>MARSRKVDFSGDVLGMLRIGHDHSHAPLTIPSPSRAQTLLHSRSCKPSSVDTPSLDGTWIRTPYGKQIIRSPAVQSLCTRHTCGSCCTPCLLLNICTRATRRPPIAPSSKEWSLLWHLERQCSANEAQTQQGFQFQCSRARSNPQNRLVCPMATPLTAVPWYAYSSSAADHQPLTLLFAFFAESGCTSLALIDPPSAKPPCRAAEHRLLKLESDALCRNQWKTAPPPRGPESQRTSEIARSARQPPTTGHDQTLLLLSTRAHMNPWYQAV</sequence>
<organism evidence="2">
    <name type="scientific">Dichomitus squalens</name>
    <dbReference type="NCBI Taxonomy" id="114155"/>
    <lineage>
        <taxon>Eukaryota</taxon>
        <taxon>Fungi</taxon>
        <taxon>Dikarya</taxon>
        <taxon>Basidiomycota</taxon>
        <taxon>Agaricomycotina</taxon>
        <taxon>Agaricomycetes</taxon>
        <taxon>Polyporales</taxon>
        <taxon>Polyporaceae</taxon>
        <taxon>Dichomitus</taxon>
    </lineage>
</organism>
<protein>
    <submittedName>
        <fullName evidence="2">Uncharacterized protein</fullName>
    </submittedName>
</protein>
<proteinExistence type="predicted"/>
<reference evidence="2" key="1">
    <citation type="submission" date="2019-01" db="EMBL/GenBank/DDBJ databases">
        <title>Draft genome sequences of three monokaryotic isolates of the white-rot basidiomycete fungus Dichomitus squalens.</title>
        <authorList>
            <consortium name="DOE Joint Genome Institute"/>
            <person name="Lopez S.C."/>
            <person name="Andreopoulos B."/>
            <person name="Pangilinan J."/>
            <person name="Lipzen A."/>
            <person name="Riley R."/>
            <person name="Ahrendt S."/>
            <person name="Ng V."/>
            <person name="Barry K."/>
            <person name="Daum C."/>
            <person name="Grigoriev I.V."/>
            <person name="Hilden K.S."/>
            <person name="Makela M.R."/>
            <person name="de Vries R.P."/>
        </authorList>
    </citation>
    <scope>NUCLEOTIDE SEQUENCE [LARGE SCALE GENOMIC DNA]</scope>
    <source>
        <strain evidence="2">OM18370.1</strain>
    </source>
</reference>